<evidence type="ECO:0000256" key="3">
    <source>
        <dbReference type="SAM" id="Coils"/>
    </source>
</evidence>
<reference evidence="9 10" key="1">
    <citation type="submission" date="2017-05" db="EMBL/GenBank/DDBJ databases">
        <title>Complete and WGS of Bordetella genogroups.</title>
        <authorList>
            <person name="Spilker T."/>
            <person name="LiPuma J."/>
        </authorList>
    </citation>
    <scope>NUCLEOTIDE SEQUENCE [LARGE SCALE GENOMIC DNA]</scope>
    <source>
        <strain evidence="9 10">AU19157</strain>
    </source>
</reference>
<keyword evidence="10" id="KW-1185">Reference proteome</keyword>
<dbReference type="GO" id="GO:0046677">
    <property type="term" value="P:response to antibiotic"/>
    <property type="evidence" value="ECO:0007669"/>
    <property type="project" value="TreeGrafter"/>
</dbReference>
<feature type="domain" description="Multidrug resistance protein MdtA-like barrel-sandwich hybrid" evidence="6">
    <location>
        <begin position="87"/>
        <end position="220"/>
    </location>
</feature>
<dbReference type="GO" id="GO:0005886">
    <property type="term" value="C:plasma membrane"/>
    <property type="evidence" value="ECO:0007669"/>
    <property type="project" value="TreeGrafter"/>
</dbReference>
<dbReference type="EMBL" id="CP021108">
    <property type="protein sequence ID" value="ARP82970.1"/>
    <property type="molecule type" value="Genomic_DNA"/>
</dbReference>
<evidence type="ECO:0000256" key="4">
    <source>
        <dbReference type="SAM" id="MobiDB-lite"/>
    </source>
</evidence>
<feature type="domain" description="Multidrug resistance protein MdtA-like C-terminal permuted SH3" evidence="8">
    <location>
        <begin position="330"/>
        <end position="388"/>
    </location>
</feature>
<dbReference type="Gene3D" id="2.40.30.170">
    <property type="match status" value="1"/>
</dbReference>
<accession>A0A1W6YPE9</accession>
<dbReference type="Pfam" id="PF25944">
    <property type="entry name" value="Beta-barrel_RND"/>
    <property type="match status" value="1"/>
</dbReference>
<dbReference type="Pfam" id="PF25967">
    <property type="entry name" value="RND-MFP_C"/>
    <property type="match status" value="1"/>
</dbReference>
<dbReference type="Gene3D" id="2.40.50.100">
    <property type="match status" value="1"/>
</dbReference>
<evidence type="ECO:0000259" key="8">
    <source>
        <dbReference type="Pfam" id="PF25967"/>
    </source>
</evidence>
<evidence type="ECO:0000313" key="9">
    <source>
        <dbReference type="EMBL" id="ARP82970.1"/>
    </source>
</evidence>
<dbReference type="AlphaFoldDB" id="A0A1W6YPE9"/>
<evidence type="ECO:0000313" key="10">
    <source>
        <dbReference type="Proteomes" id="UP000194151"/>
    </source>
</evidence>
<dbReference type="InterPro" id="IPR006143">
    <property type="entry name" value="RND_pump_MFP"/>
</dbReference>
<dbReference type="Gene3D" id="1.10.287.470">
    <property type="entry name" value="Helix hairpin bin"/>
    <property type="match status" value="1"/>
</dbReference>
<evidence type="ECO:0000259" key="7">
    <source>
        <dbReference type="Pfam" id="PF25944"/>
    </source>
</evidence>
<dbReference type="GO" id="GO:0022857">
    <property type="term" value="F:transmembrane transporter activity"/>
    <property type="evidence" value="ECO:0007669"/>
    <property type="project" value="InterPro"/>
</dbReference>
<dbReference type="InterPro" id="IPR058626">
    <property type="entry name" value="MdtA-like_b-barrel"/>
</dbReference>
<organism evidence="9 10">
    <name type="scientific">Bordetella genomosp. 8</name>
    <dbReference type="NCBI Taxonomy" id="1416806"/>
    <lineage>
        <taxon>Bacteria</taxon>
        <taxon>Pseudomonadati</taxon>
        <taxon>Pseudomonadota</taxon>
        <taxon>Betaproteobacteria</taxon>
        <taxon>Burkholderiales</taxon>
        <taxon>Alcaligenaceae</taxon>
        <taxon>Bordetella</taxon>
    </lineage>
</organism>
<dbReference type="PANTHER" id="PTHR30158">
    <property type="entry name" value="ACRA/E-RELATED COMPONENT OF DRUG EFFLUX TRANSPORTER"/>
    <property type="match status" value="1"/>
</dbReference>
<dbReference type="InterPro" id="IPR058624">
    <property type="entry name" value="MdtA-like_HH"/>
</dbReference>
<dbReference type="RefSeq" id="WP_086066313.1">
    <property type="nucleotide sequence ID" value="NZ_CP021108.1"/>
</dbReference>
<dbReference type="Proteomes" id="UP000194151">
    <property type="component" value="Chromosome"/>
</dbReference>
<dbReference type="InterPro" id="IPR058625">
    <property type="entry name" value="MdtA-like_BSH"/>
</dbReference>
<evidence type="ECO:0000256" key="1">
    <source>
        <dbReference type="ARBA" id="ARBA00004196"/>
    </source>
</evidence>
<dbReference type="Pfam" id="PF25917">
    <property type="entry name" value="BSH_RND"/>
    <property type="match status" value="1"/>
</dbReference>
<dbReference type="NCBIfam" id="TIGR01730">
    <property type="entry name" value="RND_mfp"/>
    <property type="match status" value="1"/>
</dbReference>
<evidence type="ECO:0000256" key="2">
    <source>
        <dbReference type="ARBA" id="ARBA00009477"/>
    </source>
</evidence>
<dbReference type="Gene3D" id="2.40.420.20">
    <property type="match status" value="1"/>
</dbReference>
<dbReference type="STRING" id="1416806.CAL12_20555"/>
<feature type="coiled-coil region" evidence="3">
    <location>
        <begin position="128"/>
        <end position="155"/>
    </location>
</feature>
<comment type="similarity">
    <text evidence="2">Belongs to the membrane fusion protein (MFP) (TC 8.A.1) family.</text>
</comment>
<name>A0A1W6YPE9_9BORD</name>
<comment type="subcellular location">
    <subcellularLocation>
        <location evidence="1">Cell envelope</location>
    </subcellularLocation>
</comment>
<dbReference type="GO" id="GO:0030313">
    <property type="term" value="C:cell envelope"/>
    <property type="evidence" value="ECO:0007669"/>
    <property type="project" value="UniProtKB-SubCell"/>
</dbReference>
<dbReference type="KEGG" id="bgv:CAL12_20555"/>
<evidence type="ECO:0000259" key="5">
    <source>
        <dbReference type="Pfam" id="PF25876"/>
    </source>
</evidence>
<dbReference type="PANTHER" id="PTHR30158:SF24">
    <property type="entry name" value="HLYD FAMILY SECRETION PROTEIN"/>
    <property type="match status" value="1"/>
</dbReference>
<sequence>MKDSIERVVELPSSIRVRPAKQSKRLRATSIVALTALVAAGVAWHLSESSAANAPVAVALPTVSVALPLQRNIEPRLGFLGQFAAVNRVELRAQVGGTLTDIRFKDGDVVKKGDVLFVIDPVPYEIKLSQATAQLATANARLELATRELVRAQTLQRGDAGSAQNVDQRAAEKREAQASVDAAKASIRDAQFDLDHTKIAAPFTGRIGTHQVSVGNLVAGSRGASSPTTLLATLVSLDPVYLNFDMSEADYMRFMRSQPKGQAQLENKVEISLSDEKRYEREGRLNFLDNTLDRSSGTIHARAVVSNPDLLMTPGAFARVRLPYSAAVPALLVPDSAVLADQSERMVLTLGPDNTVVPKHVQLGDLRDGLRVIQAGLSPTDKVIIEGIPMAAPGAKVAPRDGAIKLASSQG</sequence>
<feature type="region of interest" description="Disordered" evidence="4">
    <location>
        <begin position="156"/>
        <end position="178"/>
    </location>
</feature>
<dbReference type="SUPFAM" id="SSF111369">
    <property type="entry name" value="HlyD-like secretion proteins"/>
    <property type="match status" value="1"/>
</dbReference>
<keyword evidence="3" id="KW-0175">Coiled coil</keyword>
<proteinExistence type="inferred from homology"/>
<dbReference type="OrthoDB" id="9783047at2"/>
<evidence type="ECO:0000259" key="6">
    <source>
        <dbReference type="Pfam" id="PF25917"/>
    </source>
</evidence>
<feature type="domain" description="Multidrug resistance protein MdtA-like beta-barrel" evidence="7">
    <location>
        <begin position="239"/>
        <end position="322"/>
    </location>
</feature>
<dbReference type="Pfam" id="PF25876">
    <property type="entry name" value="HH_MFP_RND"/>
    <property type="match status" value="1"/>
</dbReference>
<protein>
    <submittedName>
        <fullName evidence="9">Efflux transporter periplasmic adaptor subunit</fullName>
    </submittedName>
</protein>
<feature type="domain" description="Multidrug resistance protein MdtA-like alpha-helical hairpin" evidence="5">
    <location>
        <begin position="128"/>
        <end position="197"/>
    </location>
</feature>
<gene>
    <name evidence="9" type="ORF">CAL12_20555</name>
</gene>
<dbReference type="InterPro" id="IPR058627">
    <property type="entry name" value="MdtA-like_C"/>
</dbReference>